<keyword evidence="4 5" id="KW-0697">Rotamase</keyword>
<evidence type="ECO:0000259" key="6">
    <source>
        <dbReference type="PROSITE" id="PS50198"/>
    </source>
</evidence>
<evidence type="ECO:0000256" key="4">
    <source>
        <dbReference type="ARBA" id="ARBA00023110"/>
    </source>
</evidence>
<gene>
    <name evidence="7" type="primary">nifM</name>
    <name evidence="7" type="ORF">CKO25_04770</name>
</gene>
<evidence type="ECO:0000256" key="2">
    <source>
        <dbReference type="ARBA" id="ARBA00007656"/>
    </source>
</evidence>
<evidence type="ECO:0000313" key="7">
    <source>
        <dbReference type="EMBL" id="MBK1643978.1"/>
    </source>
</evidence>
<evidence type="ECO:0000256" key="3">
    <source>
        <dbReference type="ARBA" id="ARBA00013194"/>
    </source>
</evidence>
<keyword evidence="8" id="KW-1185">Reference proteome</keyword>
<dbReference type="RefSeq" id="WP_200386782.1">
    <property type="nucleotide sequence ID" value="NZ_NRSD01000003.1"/>
</dbReference>
<dbReference type="InterPro" id="IPR014282">
    <property type="entry name" value="Nitrogen_fix_NifM"/>
</dbReference>
<dbReference type="SUPFAM" id="SSF54534">
    <property type="entry name" value="FKBP-like"/>
    <property type="match status" value="1"/>
</dbReference>
<dbReference type="Gene3D" id="3.10.50.40">
    <property type="match status" value="1"/>
</dbReference>
<protein>
    <recommendedName>
        <fullName evidence="3">peptidylprolyl isomerase</fullName>
        <ecNumber evidence="3">5.2.1.8</ecNumber>
    </recommendedName>
</protein>
<feature type="domain" description="PpiC" evidence="6">
    <location>
        <begin position="154"/>
        <end position="256"/>
    </location>
</feature>
<dbReference type="InterPro" id="IPR046357">
    <property type="entry name" value="PPIase_dom_sf"/>
</dbReference>
<dbReference type="EC" id="5.2.1.8" evidence="3"/>
<dbReference type="AlphaFoldDB" id="A0A9X0WG76"/>
<dbReference type="PANTHER" id="PTHR47245:SF2">
    <property type="entry name" value="PEPTIDYL-PROLYL CIS-TRANS ISOMERASE HP_0175-RELATED"/>
    <property type="match status" value="1"/>
</dbReference>
<evidence type="ECO:0000256" key="5">
    <source>
        <dbReference type="PROSITE-ProRule" id="PRU00278"/>
    </source>
</evidence>
<evidence type="ECO:0000256" key="1">
    <source>
        <dbReference type="ARBA" id="ARBA00000971"/>
    </source>
</evidence>
<dbReference type="PROSITE" id="PS01096">
    <property type="entry name" value="PPIC_PPIASE_1"/>
    <property type="match status" value="1"/>
</dbReference>
<accession>A0A9X0WG76</accession>
<dbReference type="PANTHER" id="PTHR47245">
    <property type="entry name" value="PEPTIDYLPROLYL ISOMERASE"/>
    <property type="match status" value="1"/>
</dbReference>
<dbReference type="InterPro" id="IPR050245">
    <property type="entry name" value="PrsA_foldase"/>
</dbReference>
<organism evidence="7 8">
    <name type="scientific">Thiocapsa imhoffii</name>
    <dbReference type="NCBI Taxonomy" id="382777"/>
    <lineage>
        <taxon>Bacteria</taxon>
        <taxon>Pseudomonadati</taxon>
        <taxon>Pseudomonadota</taxon>
        <taxon>Gammaproteobacteria</taxon>
        <taxon>Chromatiales</taxon>
        <taxon>Chromatiaceae</taxon>
        <taxon>Thiocapsa</taxon>
    </lineage>
</organism>
<dbReference type="SUPFAM" id="SSF109998">
    <property type="entry name" value="Triger factor/SurA peptide-binding domain-like"/>
    <property type="match status" value="1"/>
</dbReference>
<dbReference type="EMBL" id="NRSD01000003">
    <property type="protein sequence ID" value="MBK1643978.1"/>
    <property type="molecule type" value="Genomic_DNA"/>
</dbReference>
<dbReference type="PROSITE" id="PS50198">
    <property type="entry name" value="PPIC_PPIASE_2"/>
    <property type="match status" value="1"/>
</dbReference>
<dbReference type="InterPro" id="IPR000297">
    <property type="entry name" value="PPIase_PpiC"/>
</dbReference>
<name>A0A9X0WG76_9GAMM</name>
<dbReference type="InterPro" id="IPR023058">
    <property type="entry name" value="PPIase_PpiC_CS"/>
</dbReference>
<dbReference type="InterPro" id="IPR027304">
    <property type="entry name" value="Trigger_fact/SurA_dom_sf"/>
</dbReference>
<comment type="similarity">
    <text evidence="2">Belongs to the PpiC/parvulin rotamase family.</text>
</comment>
<evidence type="ECO:0000313" key="8">
    <source>
        <dbReference type="Proteomes" id="UP001138802"/>
    </source>
</evidence>
<sequence>MTDTSERVVPGIDSPTGSADGVYRYHLLRAALERFQCDLAGLDTAQLRLAQAQAQQTYGLERRVLSSGEAADVVIPAQRLQDAVETLRARYPDQQTFTTELARNGLDEHSLRQALQRELAFDAVLQRIAGRAPPVSEVDAQIFYELHREDFQAPERRDARHILITINPDHDENQREAAYARIAGIADTLKRDPDAFESLAKRYSECPTALQGGLIGPVAPGQLFPELDWALFLLEVGVISDILETALGFHLLICDRISPSDTIPFEAARAKIHQLLGNRRARSAQTEWIASLN</sequence>
<keyword evidence="5" id="KW-0413">Isomerase</keyword>
<reference evidence="7 8" key="1">
    <citation type="journal article" date="2020" name="Microorganisms">
        <title>Osmotic Adaptation and Compatible Solute Biosynthesis of Phototrophic Bacteria as Revealed from Genome Analyses.</title>
        <authorList>
            <person name="Imhoff J.F."/>
            <person name="Rahn T."/>
            <person name="Kunzel S."/>
            <person name="Keller A."/>
            <person name="Neulinger S.C."/>
        </authorList>
    </citation>
    <scope>NUCLEOTIDE SEQUENCE [LARGE SCALE GENOMIC DNA]</scope>
    <source>
        <strain evidence="7 8">DSM 21303</strain>
    </source>
</reference>
<comment type="catalytic activity">
    <reaction evidence="1">
        <text>[protein]-peptidylproline (omega=180) = [protein]-peptidylproline (omega=0)</text>
        <dbReference type="Rhea" id="RHEA:16237"/>
        <dbReference type="Rhea" id="RHEA-COMP:10747"/>
        <dbReference type="Rhea" id="RHEA-COMP:10748"/>
        <dbReference type="ChEBI" id="CHEBI:83833"/>
        <dbReference type="ChEBI" id="CHEBI:83834"/>
        <dbReference type="EC" id="5.2.1.8"/>
    </reaction>
</comment>
<dbReference type="GO" id="GO:0003755">
    <property type="term" value="F:peptidyl-prolyl cis-trans isomerase activity"/>
    <property type="evidence" value="ECO:0007669"/>
    <property type="project" value="UniProtKB-KW"/>
</dbReference>
<dbReference type="Proteomes" id="UP001138802">
    <property type="component" value="Unassembled WGS sequence"/>
</dbReference>
<proteinExistence type="inferred from homology"/>
<dbReference type="NCBIfam" id="TIGR02933">
    <property type="entry name" value="nifM_nitrog"/>
    <property type="match status" value="1"/>
</dbReference>
<dbReference type="Pfam" id="PF00639">
    <property type="entry name" value="Rotamase"/>
    <property type="match status" value="1"/>
</dbReference>
<comment type="caution">
    <text evidence="7">The sequence shown here is derived from an EMBL/GenBank/DDBJ whole genome shotgun (WGS) entry which is preliminary data.</text>
</comment>